<evidence type="ECO:0000313" key="2">
    <source>
        <dbReference type="Proteomes" id="UP001142400"/>
    </source>
</evidence>
<evidence type="ECO:0000313" key="1">
    <source>
        <dbReference type="EMBL" id="MCQ8833747.1"/>
    </source>
</evidence>
<dbReference type="RefSeq" id="WP_257634223.1">
    <property type="nucleotide sequence ID" value="NZ_JANIIC010000048.1"/>
</dbReference>
<comment type="caution">
    <text evidence="1">The sequence shown here is derived from an EMBL/GenBank/DDBJ whole genome shotgun (WGS) entry which is preliminary data.</text>
</comment>
<proteinExistence type="predicted"/>
<accession>A0A9X2M1S1</accession>
<gene>
    <name evidence="1" type="ORF">NQU54_33030</name>
</gene>
<dbReference type="Proteomes" id="UP001142400">
    <property type="component" value="Unassembled WGS sequence"/>
</dbReference>
<dbReference type="AlphaFoldDB" id="A0A9X2M1S1"/>
<sequence>MSAPSPTTPKPRDPRTPLERAQAQLAAIHDELRGPSLSRSRRRQLADRIHELNDEISSLSS</sequence>
<name>A0A9X2M1S1_STRMQ</name>
<organism evidence="1 2">
    <name type="scientific">Streptomyces malaysiensis subsp. samsunensis</name>
    <dbReference type="NCBI Taxonomy" id="459658"/>
    <lineage>
        <taxon>Bacteria</taxon>
        <taxon>Bacillati</taxon>
        <taxon>Actinomycetota</taxon>
        <taxon>Actinomycetes</taxon>
        <taxon>Kitasatosporales</taxon>
        <taxon>Streptomycetaceae</taxon>
        <taxon>Streptomyces</taxon>
        <taxon>Streptomyces violaceusniger group</taxon>
    </lineage>
</organism>
<reference evidence="1" key="1">
    <citation type="submission" date="2022-06" db="EMBL/GenBank/DDBJ databases">
        <title>WGS of actinobacteria.</title>
        <authorList>
            <person name="Thawai C."/>
        </authorList>
    </citation>
    <scope>NUCLEOTIDE SEQUENCE</scope>
    <source>
        <strain evidence="1">DSM 42010</strain>
    </source>
</reference>
<dbReference type="EMBL" id="JANIIC010000048">
    <property type="protein sequence ID" value="MCQ8833747.1"/>
    <property type="molecule type" value="Genomic_DNA"/>
</dbReference>
<protein>
    <submittedName>
        <fullName evidence="1">Uncharacterized protein</fullName>
    </submittedName>
</protein>
<keyword evidence="2" id="KW-1185">Reference proteome</keyword>